<dbReference type="OrthoDB" id="5830733at2759"/>
<sequence>MRGFKAFLIVTKSLDLAFMFSVLLLVYFIESVAFYPFLVFAFIELLTLLVSVLHARRPSLGE</sequence>
<dbReference type="Proteomes" id="UP000054047">
    <property type="component" value="Unassembled WGS sequence"/>
</dbReference>
<dbReference type="EMBL" id="KN732908">
    <property type="protein sequence ID" value="KIH58615.1"/>
    <property type="molecule type" value="Genomic_DNA"/>
</dbReference>
<keyword evidence="1" id="KW-1133">Transmembrane helix</keyword>
<evidence type="ECO:0000313" key="3">
    <source>
        <dbReference type="Proteomes" id="UP000054047"/>
    </source>
</evidence>
<keyword evidence="1" id="KW-0472">Membrane</keyword>
<feature type="transmembrane region" description="Helical" evidence="1">
    <location>
        <begin position="35"/>
        <end position="55"/>
    </location>
</feature>
<evidence type="ECO:0000313" key="2">
    <source>
        <dbReference type="EMBL" id="KIH58615.1"/>
    </source>
</evidence>
<dbReference type="AlphaFoldDB" id="A0A0C2GC19"/>
<gene>
    <name evidence="2" type="ORF">ANCDUO_11175</name>
</gene>
<protein>
    <submittedName>
        <fullName evidence="2">Uncharacterized protein</fullName>
    </submittedName>
</protein>
<evidence type="ECO:0000256" key="1">
    <source>
        <dbReference type="SAM" id="Phobius"/>
    </source>
</evidence>
<accession>A0A0C2GC19</accession>
<organism evidence="2 3">
    <name type="scientific">Ancylostoma duodenale</name>
    <dbReference type="NCBI Taxonomy" id="51022"/>
    <lineage>
        <taxon>Eukaryota</taxon>
        <taxon>Metazoa</taxon>
        <taxon>Ecdysozoa</taxon>
        <taxon>Nematoda</taxon>
        <taxon>Chromadorea</taxon>
        <taxon>Rhabditida</taxon>
        <taxon>Rhabditina</taxon>
        <taxon>Rhabditomorpha</taxon>
        <taxon>Strongyloidea</taxon>
        <taxon>Ancylostomatidae</taxon>
        <taxon>Ancylostomatinae</taxon>
        <taxon>Ancylostoma</taxon>
    </lineage>
</organism>
<feature type="transmembrane region" description="Helical" evidence="1">
    <location>
        <begin position="7"/>
        <end position="29"/>
    </location>
</feature>
<keyword evidence="1" id="KW-0812">Transmembrane</keyword>
<keyword evidence="3" id="KW-1185">Reference proteome</keyword>
<reference evidence="2 3" key="1">
    <citation type="submission" date="2013-12" db="EMBL/GenBank/DDBJ databases">
        <title>Draft genome of the parsitic nematode Ancylostoma duodenale.</title>
        <authorList>
            <person name="Mitreva M."/>
        </authorList>
    </citation>
    <scope>NUCLEOTIDE SEQUENCE [LARGE SCALE GENOMIC DNA]</scope>
    <source>
        <strain evidence="2 3">Zhejiang</strain>
    </source>
</reference>
<name>A0A0C2GC19_9BILA</name>
<proteinExistence type="predicted"/>